<dbReference type="GeneID" id="66061373"/>
<name>A0A8E5HJ09_USTVR</name>
<dbReference type="RefSeq" id="XP_042994027.1">
    <property type="nucleotide sequence ID" value="XM_043138093.1"/>
</dbReference>
<organism evidence="2 3">
    <name type="scientific">Ustilaginoidea virens</name>
    <name type="common">Rice false smut fungus</name>
    <name type="synonym">Villosiclava virens</name>
    <dbReference type="NCBI Taxonomy" id="1159556"/>
    <lineage>
        <taxon>Eukaryota</taxon>
        <taxon>Fungi</taxon>
        <taxon>Dikarya</taxon>
        <taxon>Ascomycota</taxon>
        <taxon>Pezizomycotina</taxon>
        <taxon>Sordariomycetes</taxon>
        <taxon>Hypocreomycetidae</taxon>
        <taxon>Hypocreales</taxon>
        <taxon>Clavicipitaceae</taxon>
        <taxon>Ustilaginoidea</taxon>
    </lineage>
</organism>
<keyword evidence="3" id="KW-1185">Reference proteome</keyword>
<sequence>MQHEEGRQVKVESPKCTKCTGRGRGWRPLPAARAAVGLDPGWRLAKRKPSQSPAAGAAEGVQGPGPPACACPFGPKPSQAQARSRNGKP</sequence>
<feature type="compositionally biased region" description="Basic and acidic residues" evidence="1">
    <location>
        <begin position="1"/>
        <end position="15"/>
    </location>
</feature>
<evidence type="ECO:0000313" key="3">
    <source>
        <dbReference type="Proteomes" id="UP000027002"/>
    </source>
</evidence>
<protein>
    <submittedName>
        <fullName evidence="2">Uncharacterized protein</fullName>
    </submittedName>
</protein>
<evidence type="ECO:0000313" key="2">
    <source>
        <dbReference type="EMBL" id="QUC16354.1"/>
    </source>
</evidence>
<dbReference type="Proteomes" id="UP000027002">
    <property type="component" value="Chromosome 1"/>
</dbReference>
<reference evidence="2" key="1">
    <citation type="submission" date="2020-03" db="EMBL/GenBank/DDBJ databases">
        <title>A mixture of massive structural variations and highly conserved coding sequences in Ustilaginoidea virens genome.</title>
        <authorList>
            <person name="Zhang K."/>
            <person name="Zhao Z."/>
            <person name="Zhang Z."/>
            <person name="Li Y."/>
            <person name="Hsiang T."/>
            <person name="Sun W."/>
        </authorList>
    </citation>
    <scope>NUCLEOTIDE SEQUENCE</scope>
    <source>
        <strain evidence="2">UV-8b</strain>
    </source>
</reference>
<dbReference type="AlphaFoldDB" id="A0A8E5HJ09"/>
<dbReference type="EMBL" id="CP072753">
    <property type="protein sequence ID" value="QUC16354.1"/>
    <property type="molecule type" value="Genomic_DNA"/>
</dbReference>
<feature type="compositionally biased region" description="Polar residues" evidence="1">
    <location>
        <begin position="78"/>
        <end position="89"/>
    </location>
</feature>
<proteinExistence type="predicted"/>
<gene>
    <name evidence="2" type="ORF">UV8b_00595</name>
</gene>
<feature type="region of interest" description="Disordered" evidence="1">
    <location>
        <begin position="41"/>
        <end position="89"/>
    </location>
</feature>
<accession>A0A8E5HJ09</accession>
<feature type="region of interest" description="Disordered" evidence="1">
    <location>
        <begin position="1"/>
        <end position="27"/>
    </location>
</feature>
<dbReference type="KEGG" id="uvi:66061373"/>
<evidence type="ECO:0000256" key="1">
    <source>
        <dbReference type="SAM" id="MobiDB-lite"/>
    </source>
</evidence>